<keyword evidence="3" id="KW-0413">Isomerase</keyword>
<dbReference type="AlphaFoldDB" id="A0A317VXV7"/>
<dbReference type="Gene3D" id="3.10.129.10">
    <property type="entry name" value="Hotdog Thioesterase"/>
    <property type="match status" value="1"/>
</dbReference>
<dbReference type="CDD" id="cd03443">
    <property type="entry name" value="PaaI_thioesterase"/>
    <property type="match status" value="1"/>
</dbReference>
<sequence>MTTPAPETSVLPHLTPLYQTQLLHSPIYAHLLSTLTLHTATHGKIRARLPIAPHHLNSKGTLHGTVSACIVDWAAGMAILSCGGDYSGVSTDLSVSFLGTATVGDVLEIVATANKVGGTLAFTGVEIWGEKGEGEGKRWMVATGSHTKFEMFLKHHPDERLHRELRNADRINHSLDRRDLSISFIVPDDQLTQAVDALT</sequence>
<dbReference type="RefSeq" id="XP_025398414.1">
    <property type="nucleotide sequence ID" value="XM_025546693.1"/>
</dbReference>
<dbReference type="Proteomes" id="UP000247233">
    <property type="component" value="Unassembled WGS sequence"/>
</dbReference>
<evidence type="ECO:0000259" key="2">
    <source>
        <dbReference type="Pfam" id="PF03061"/>
    </source>
</evidence>
<protein>
    <submittedName>
        <fullName evidence="3">Thioesterase/thiol ester dehydrase-isomerase</fullName>
    </submittedName>
</protein>
<dbReference type="PANTHER" id="PTHR21660:SF11">
    <property type="entry name" value="FAMILY PROTEIN, PUTATIVE (AFU_ORTHOLOGUE AFUA_4G04355)-RELATED"/>
    <property type="match status" value="1"/>
</dbReference>
<reference evidence="3 4" key="1">
    <citation type="submission" date="2016-12" db="EMBL/GenBank/DDBJ databases">
        <title>The genomes of Aspergillus section Nigri reveals drivers in fungal speciation.</title>
        <authorList>
            <consortium name="DOE Joint Genome Institute"/>
            <person name="Vesth T.C."/>
            <person name="Nybo J."/>
            <person name="Theobald S."/>
            <person name="Brandl J."/>
            <person name="Frisvad J.C."/>
            <person name="Nielsen K.F."/>
            <person name="Lyhne E.K."/>
            <person name="Kogle M.E."/>
            <person name="Kuo A."/>
            <person name="Riley R."/>
            <person name="Clum A."/>
            <person name="Nolan M."/>
            <person name="Lipzen A."/>
            <person name="Salamov A."/>
            <person name="Henrissat B."/>
            <person name="Wiebenga A."/>
            <person name="De Vries R.P."/>
            <person name="Grigoriev I.V."/>
            <person name="Mortensen U.H."/>
            <person name="Andersen M.R."/>
            <person name="Baker S.E."/>
        </authorList>
    </citation>
    <scope>NUCLEOTIDE SEQUENCE [LARGE SCALE GENOMIC DNA]</scope>
    <source>
        <strain evidence="3 4">CBS 117.55</strain>
    </source>
</reference>
<keyword evidence="4" id="KW-1185">Reference proteome</keyword>
<dbReference type="PANTHER" id="PTHR21660">
    <property type="entry name" value="THIOESTERASE SUPERFAMILY MEMBER-RELATED"/>
    <property type="match status" value="1"/>
</dbReference>
<dbReference type="GeneID" id="37068930"/>
<comment type="caution">
    <text evidence="3">The sequence shown here is derived from an EMBL/GenBank/DDBJ whole genome shotgun (WGS) entry which is preliminary data.</text>
</comment>
<feature type="domain" description="Thioesterase" evidence="2">
    <location>
        <begin position="60"/>
        <end position="133"/>
    </location>
</feature>
<dbReference type="GO" id="GO:0016853">
    <property type="term" value="F:isomerase activity"/>
    <property type="evidence" value="ECO:0007669"/>
    <property type="project" value="UniProtKB-KW"/>
</dbReference>
<accession>A0A317VXV7</accession>
<dbReference type="InterPro" id="IPR006683">
    <property type="entry name" value="Thioestr_dom"/>
</dbReference>
<dbReference type="InterPro" id="IPR039298">
    <property type="entry name" value="ACOT13"/>
</dbReference>
<dbReference type="GO" id="GO:0047617">
    <property type="term" value="F:fatty acyl-CoA hydrolase activity"/>
    <property type="evidence" value="ECO:0007669"/>
    <property type="project" value="InterPro"/>
</dbReference>
<dbReference type="EMBL" id="MSFL01000016">
    <property type="protein sequence ID" value="PWY79194.1"/>
    <property type="molecule type" value="Genomic_DNA"/>
</dbReference>
<proteinExistence type="inferred from homology"/>
<evidence type="ECO:0000256" key="1">
    <source>
        <dbReference type="ARBA" id="ARBA00008324"/>
    </source>
</evidence>
<evidence type="ECO:0000313" key="3">
    <source>
        <dbReference type="EMBL" id="PWY79194.1"/>
    </source>
</evidence>
<dbReference type="STRING" id="1448321.A0A317VXV7"/>
<gene>
    <name evidence="3" type="ORF">BO70DRAFT_397309</name>
</gene>
<comment type="similarity">
    <text evidence="1">Belongs to the thioesterase PaaI family.</text>
</comment>
<name>A0A317VXV7_9EURO</name>
<dbReference type="Pfam" id="PF03061">
    <property type="entry name" value="4HBT"/>
    <property type="match status" value="1"/>
</dbReference>
<dbReference type="OrthoDB" id="46529at2759"/>
<dbReference type="SUPFAM" id="SSF54637">
    <property type="entry name" value="Thioesterase/thiol ester dehydrase-isomerase"/>
    <property type="match status" value="1"/>
</dbReference>
<dbReference type="InterPro" id="IPR029069">
    <property type="entry name" value="HotDog_dom_sf"/>
</dbReference>
<organism evidence="3 4">
    <name type="scientific">Aspergillus heteromorphus CBS 117.55</name>
    <dbReference type="NCBI Taxonomy" id="1448321"/>
    <lineage>
        <taxon>Eukaryota</taxon>
        <taxon>Fungi</taxon>
        <taxon>Dikarya</taxon>
        <taxon>Ascomycota</taxon>
        <taxon>Pezizomycotina</taxon>
        <taxon>Eurotiomycetes</taxon>
        <taxon>Eurotiomycetidae</taxon>
        <taxon>Eurotiales</taxon>
        <taxon>Aspergillaceae</taxon>
        <taxon>Aspergillus</taxon>
        <taxon>Aspergillus subgen. Circumdati</taxon>
    </lineage>
</organism>
<dbReference type="VEuPathDB" id="FungiDB:BO70DRAFT_397309"/>
<evidence type="ECO:0000313" key="4">
    <source>
        <dbReference type="Proteomes" id="UP000247233"/>
    </source>
</evidence>